<protein>
    <submittedName>
        <fullName evidence="1">Uncharacterized protein</fullName>
    </submittedName>
</protein>
<sequence>MSVLNKETFRELQPSELSLFETYGTQTAVESISHQQCRPISSLSGSGPIEFNVSRQNGMEYLDTKRSRLHA</sequence>
<dbReference type="EMBL" id="JARBDR010000135">
    <property type="protein sequence ID" value="KAJ8321179.1"/>
    <property type="molecule type" value="Genomic_DNA"/>
</dbReference>
<reference evidence="1 2" key="1">
    <citation type="submission" date="2022-12" db="EMBL/GenBank/DDBJ databases">
        <title>Chromosome-level genome of Tegillarca granosa.</title>
        <authorList>
            <person name="Kim J."/>
        </authorList>
    </citation>
    <scope>NUCLEOTIDE SEQUENCE [LARGE SCALE GENOMIC DNA]</scope>
    <source>
        <strain evidence="1">Teg-2019</strain>
        <tissue evidence="1">Adductor muscle</tissue>
    </source>
</reference>
<evidence type="ECO:0000313" key="1">
    <source>
        <dbReference type="EMBL" id="KAJ8321179.1"/>
    </source>
</evidence>
<comment type="caution">
    <text evidence="1">The sequence shown here is derived from an EMBL/GenBank/DDBJ whole genome shotgun (WGS) entry which is preliminary data.</text>
</comment>
<dbReference type="Proteomes" id="UP001217089">
    <property type="component" value="Unassembled WGS sequence"/>
</dbReference>
<proteinExistence type="predicted"/>
<name>A0ABQ9FVE1_TEGGR</name>
<organism evidence="1 2">
    <name type="scientific">Tegillarca granosa</name>
    <name type="common">Malaysian cockle</name>
    <name type="synonym">Anadara granosa</name>
    <dbReference type="NCBI Taxonomy" id="220873"/>
    <lineage>
        <taxon>Eukaryota</taxon>
        <taxon>Metazoa</taxon>
        <taxon>Spiralia</taxon>
        <taxon>Lophotrochozoa</taxon>
        <taxon>Mollusca</taxon>
        <taxon>Bivalvia</taxon>
        <taxon>Autobranchia</taxon>
        <taxon>Pteriomorphia</taxon>
        <taxon>Arcoida</taxon>
        <taxon>Arcoidea</taxon>
        <taxon>Arcidae</taxon>
        <taxon>Tegillarca</taxon>
    </lineage>
</organism>
<gene>
    <name evidence="1" type="ORF">KUTeg_001304</name>
</gene>
<accession>A0ABQ9FVE1</accession>
<evidence type="ECO:0000313" key="2">
    <source>
        <dbReference type="Proteomes" id="UP001217089"/>
    </source>
</evidence>
<keyword evidence="2" id="KW-1185">Reference proteome</keyword>